<accession>A0A8D2P758</accession>
<feature type="compositionally biased region" description="Polar residues" evidence="5">
    <location>
        <begin position="1"/>
        <end position="17"/>
    </location>
</feature>
<dbReference type="PANTHER" id="PTHR28649:SF3">
    <property type="entry name" value="REPRIMO-LIKE PROTEIN"/>
    <property type="match status" value="1"/>
</dbReference>
<evidence type="ECO:0000256" key="2">
    <source>
        <dbReference type="ARBA" id="ARBA00022692"/>
    </source>
</evidence>
<evidence type="ECO:0000256" key="3">
    <source>
        <dbReference type="ARBA" id="ARBA00022989"/>
    </source>
</evidence>
<keyword evidence="8" id="KW-1185">Reference proteome</keyword>
<dbReference type="Ensembl" id="ENSZLMT00000009653.1">
    <property type="protein sequence ID" value="ENSZLMP00000009398.1"/>
    <property type="gene ID" value="ENSZLMG00000006587.1"/>
</dbReference>
<dbReference type="PANTHER" id="PTHR28649">
    <property type="entry name" value="PROTEIN REPRIMO-RELATED"/>
    <property type="match status" value="1"/>
</dbReference>
<feature type="compositionally biased region" description="Acidic residues" evidence="5">
    <location>
        <begin position="24"/>
        <end position="35"/>
    </location>
</feature>
<proteinExistence type="predicted"/>
<reference evidence="7" key="2">
    <citation type="submission" date="2025-09" db="UniProtKB">
        <authorList>
            <consortium name="Ensembl"/>
        </authorList>
    </citation>
    <scope>IDENTIFICATION</scope>
</reference>
<dbReference type="Proteomes" id="UP000694401">
    <property type="component" value="Unassembled WGS sequence"/>
</dbReference>
<evidence type="ECO:0000313" key="8">
    <source>
        <dbReference type="Proteomes" id="UP000694401"/>
    </source>
</evidence>
<dbReference type="InterPro" id="IPR043383">
    <property type="entry name" value="Reprimo_fam"/>
</dbReference>
<evidence type="ECO:0000256" key="4">
    <source>
        <dbReference type="ARBA" id="ARBA00023136"/>
    </source>
</evidence>
<organism evidence="7 8">
    <name type="scientific">Zosterops lateralis melanops</name>
    <dbReference type="NCBI Taxonomy" id="1220523"/>
    <lineage>
        <taxon>Eukaryota</taxon>
        <taxon>Metazoa</taxon>
        <taxon>Chordata</taxon>
        <taxon>Craniata</taxon>
        <taxon>Vertebrata</taxon>
        <taxon>Euteleostomi</taxon>
        <taxon>Archelosauria</taxon>
        <taxon>Archosauria</taxon>
        <taxon>Dinosauria</taxon>
        <taxon>Saurischia</taxon>
        <taxon>Theropoda</taxon>
        <taxon>Coelurosauria</taxon>
        <taxon>Aves</taxon>
        <taxon>Neognathae</taxon>
        <taxon>Neoaves</taxon>
        <taxon>Telluraves</taxon>
        <taxon>Australaves</taxon>
        <taxon>Passeriformes</taxon>
        <taxon>Sylvioidea</taxon>
        <taxon>Zosteropidae</taxon>
        <taxon>Zosterops</taxon>
    </lineage>
</organism>
<reference evidence="7" key="1">
    <citation type="submission" date="2025-08" db="UniProtKB">
        <authorList>
            <consortium name="Ensembl"/>
        </authorList>
    </citation>
    <scope>IDENTIFICATION</scope>
</reference>
<evidence type="ECO:0000256" key="1">
    <source>
        <dbReference type="ARBA" id="ARBA00004167"/>
    </source>
</evidence>
<keyword evidence="4 6" id="KW-0472">Membrane</keyword>
<dbReference type="GO" id="GO:0016020">
    <property type="term" value="C:membrane"/>
    <property type="evidence" value="ECO:0007669"/>
    <property type="project" value="UniProtKB-SubCell"/>
</dbReference>
<protein>
    <submittedName>
        <fullName evidence="7">Uncharacterized protein</fullName>
    </submittedName>
</protein>
<keyword evidence="3 6" id="KW-1133">Transmembrane helix</keyword>
<evidence type="ECO:0000313" key="7">
    <source>
        <dbReference type="Ensembl" id="ENSZLMP00000009398.1"/>
    </source>
</evidence>
<dbReference type="AlphaFoldDB" id="A0A8D2P758"/>
<comment type="subcellular location">
    <subcellularLocation>
        <location evidence="1">Membrane</location>
        <topology evidence="1">Single-pass membrane protein</topology>
    </subcellularLocation>
</comment>
<evidence type="ECO:0000256" key="5">
    <source>
        <dbReference type="SAM" id="MobiDB-lite"/>
    </source>
</evidence>
<keyword evidence="2 6" id="KW-0812">Transmembrane</keyword>
<name>A0A8D2P758_ZOSLA</name>
<sequence>WLRIRQSLTSLKPSPSVTAALGSGEEEEEEEEEGDMNTTREDTGVSEAAQIAVVLVLCLAVTFAILFLGCNLLLQAESLAAPTAQGERRLSEPEGSTEGT</sequence>
<feature type="region of interest" description="Disordered" evidence="5">
    <location>
        <begin position="81"/>
        <end position="100"/>
    </location>
</feature>
<feature type="region of interest" description="Disordered" evidence="5">
    <location>
        <begin position="1"/>
        <end position="42"/>
    </location>
</feature>
<feature type="transmembrane region" description="Helical" evidence="6">
    <location>
        <begin position="51"/>
        <end position="74"/>
    </location>
</feature>
<evidence type="ECO:0000256" key="6">
    <source>
        <dbReference type="SAM" id="Phobius"/>
    </source>
</evidence>